<organism evidence="1 2">
    <name type="scientific">Luteolibacter soli</name>
    <dbReference type="NCBI Taxonomy" id="3135280"/>
    <lineage>
        <taxon>Bacteria</taxon>
        <taxon>Pseudomonadati</taxon>
        <taxon>Verrucomicrobiota</taxon>
        <taxon>Verrucomicrobiia</taxon>
        <taxon>Verrucomicrobiales</taxon>
        <taxon>Verrucomicrobiaceae</taxon>
        <taxon>Luteolibacter</taxon>
    </lineage>
</organism>
<dbReference type="RefSeq" id="WP_341407766.1">
    <property type="nucleotide sequence ID" value="NZ_JBBUKT010000015.1"/>
</dbReference>
<gene>
    <name evidence="1" type="ORF">WKV53_26015</name>
</gene>
<dbReference type="EMBL" id="JBBUKT010000015">
    <property type="protein sequence ID" value="MEK7953999.1"/>
    <property type="molecule type" value="Genomic_DNA"/>
</dbReference>
<dbReference type="Pfam" id="PF20184">
    <property type="entry name" value="DUF6547"/>
    <property type="match status" value="1"/>
</dbReference>
<dbReference type="InterPro" id="IPR046677">
    <property type="entry name" value="DUF6547"/>
</dbReference>
<evidence type="ECO:0000313" key="1">
    <source>
        <dbReference type="EMBL" id="MEK7953999.1"/>
    </source>
</evidence>
<proteinExistence type="predicted"/>
<keyword evidence="2" id="KW-1185">Reference proteome</keyword>
<name>A0ABU9B1T7_9BACT</name>
<protein>
    <submittedName>
        <fullName evidence="1">DUF6547 family protein</fullName>
    </submittedName>
</protein>
<evidence type="ECO:0000313" key="2">
    <source>
        <dbReference type="Proteomes" id="UP001371305"/>
    </source>
</evidence>
<sequence>MSAELDAYKKFVDGLVNYKGSVTYIIDAFETKRWNHPPSAILNDLPDEVREAVVSVMRKAAETAIHDVLVQIVDGEYALERDGVRLACRPFDGALHDDFIARVDGIPWPDEHS</sequence>
<comment type="caution">
    <text evidence="1">The sequence shown here is derived from an EMBL/GenBank/DDBJ whole genome shotgun (WGS) entry which is preliminary data.</text>
</comment>
<accession>A0ABU9B1T7</accession>
<reference evidence="1 2" key="1">
    <citation type="submission" date="2024-04" db="EMBL/GenBank/DDBJ databases">
        <title>Luteolibacter sp. isolated from soil.</title>
        <authorList>
            <person name="An J."/>
        </authorList>
    </citation>
    <scope>NUCLEOTIDE SEQUENCE [LARGE SCALE GENOMIC DNA]</scope>
    <source>
        <strain evidence="1 2">Y139</strain>
    </source>
</reference>
<dbReference type="Proteomes" id="UP001371305">
    <property type="component" value="Unassembled WGS sequence"/>
</dbReference>